<evidence type="ECO:0000259" key="4">
    <source>
        <dbReference type="Pfam" id="PF21922"/>
    </source>
</evidence>
<dbReference type="InterPro" id="IPR054120">
    <property type="entry name" value="PBPA_dimer"/>
</dbReference>
<evidence type="ECO:0000313" key="6">
    <source>
        <dbReference type="Proteomes" id="UP000003494"/>
    </source>
</evidence>
<evidence type="ECO:0000259" key="3">
    <source>
        <dbReference type="Pfam" id="PF00905"/>
    </source>
</evidence>
<sequence length="540" mass="58415">MSREKNQLHRPGLHRADPSSGRSEGRPKEEGAPSGSYLQAGKEGTEGQNASAANQGRAPLAGKTSRPKRRLRRSNLHAPVIHNTEFTVISSVFVALFIAVGAYFIHFMVQEGDYYRNNAYNPRLSVAEARVTRGDILSSDGKVLASSKDGNRSYPFEDVYAHAVGYNSNGKGGVELQENDTLLRSHVSPVRRIQNLFAGKKDQGDNVTLTLDSKIQQAAYGAIGNHKGAVVVLDPDTGKILAMVSKPDFDPNKLEKNWDKLSTDKDQAALVNRANQGLYPPGSTFKIVTSLAYLRQNNGSDHNFSYDCTGTFSKDGYTIHCFGNEKHGRENLTQAFGNSCNTAFSNVGLSLNYEQWKQTAGDMLFDTNLPTDLSNSATSKFQLAKSDGAAAIMQTAIGQGNTLVTPIHMAMLASAVANGGKLMRTYIKDKVTSEDGLPVYSAEARQAGQLMTSAEADQLKSYMRYVVTNGTARSINSKSYTIYGKTGTAEYNSEKDSHSWFVGFAEQDQKKVAVAVILEEVGGTSTSATSAAGAVFKACF</sequence>
<feature type="domain" description="Penicillin-binding protein transpeptidase" evidence="3">
    <location>
        <begin position="228"/>
        <end position="538"/>
    </location>
</feature>
<protein>
    <submittedName>
        <fullName evidence="5">Penicillin-binding protein, transpeptidase domain protein</fullName>
    </submittedName>
</protein>
<dbReference type="Pfam" id="PF00905">
    <property type="entry name" value="Transpeptidase"/>
    <property type="match status" value="1"/>
</dbReference>
<dbReference type="Pfam" id="PF21922">
    <property type="entry name" value="PBP_dimer_2"/>
    <property type="match status" value="1"/>
</dbReference>
<feature type="transmembrane region" description="Helical" evidence="2">
    <location>
        <begin position="86"/>
        <end position="109"/>
    </location>
</feature>
<dbReference type="STRING" id="626523.GCWU000342_01212"/>
<dbReference type="GO" id="GO:0005886">
    <property type="term" value="C:plasma membrane"/>
    <property type="evidence" value="ECO:0007669"/>
    <property type="project" value="TreeGrafter"/>
</dbReference>
<keyword evidence="6" id="KW-1185">Reference proteome</keyword>
<dbReference type="eggNOG" id="COG0768">
    <property type="taxonomic scope" value="Bacteria"/>
</dbReference>
<name>C4GBB1_9FIRM</name>
<dbReference type="GO" id="GO:0071555">
    <property type="term" value="P:cell wall organization"/>
    <property type="evidence" value="ECO:0007669"/>
    <property type="project" value="TreeGrafter"/>
</dbReference>
<evidence type="ECO:0000256" key="1">
    <source>
        <dbReference type="SAM" id="MobiDB-lite"/>
    </source>
</evidence>
<accession>C4GBB1</accession>
<feature type="domain" description="Penicillin binding protein A dimerisation" evidence="4">
    <location>
        <begin position="133"/>
        <end position="207"/>
    </location>
</feature>
<dbReference type="InterPro" id="IPR050515">
    <property type="entry name" value="Beta-lactam/transpept"/>
</dbReference>
<keyword evidence="2" id="KW-0812">Transmembrane</keyword>
<dbReference type="GO" id="GO:0008658">
    <property type="term" value="F:penicillin binding"/>
    <property type="evidence" value="ECO:0007669"/>
    <property type="project" value="InterPro"/>
</dbReference>
<dbReference type="PANTHER" id="PTHR30627:SF24">
    <property type="entry name" value="PENICILLIN-BINDING PROTEIN 4B"/>
    <property type="match status" value="1"/>
</dbReference>
<evidence type="ECO:0000313" key="5">
    <source>
        <dbReference type="EMBL" id="EEP28404.1"/>
    </source>
</evidence>
<proteinExistence type="predicted"/>
<dbReference type="InterPro" id="IPR012338">
    <property type="entry name" value="Beta-lactam/transpept-like"/>
</dbReference>
<reference evidence="5" key="1">
    <citation type="submission" date="2009-04" db="EMBL/GenBank/DDBJ databases">
        <authorList>
            <person name="Weinstock G."/>
            <person name="Sodergren E."/>
            <person name="Clifton S."/>
            <person name="Fulton L."/>
            <person name="Fulton B."/>
            <person name="Courtney L."/>
            <person name="Fronick C."/>
            <person name="Harrison M."/>
            <person name="Strong C."/>
            <person name="Farmer C."/>
            <person name="Delahaunty K."/>
            <person name="Markovic C."/>
            <person name="Hall O."/>
            <person name="Minx P."/>
            <person name="Tomlinson C."/>
            <person name="Mitreva M."/>
            <person name="Nelson J."/>
            <person name="Hou S."/>
            <person name="Wollam A."/>
            <person name="Pepin K.H."/>
            <person name="Johnson M."/>
            <person name="Bhonagiri V."/>
            <person name="Nash W.E."/>
            <person name="Warren W."/>
            <person name="Chinwalla A."/>
            <person name="Mardis E.R."/>
            <person name="Wilson R.K."/>
        </authorList>
    </citation>
    <scope>NUCLEOTIDE SEQUENCE [LARGE SCALE GENOMIC DNA]</scope>
    <source>
        <strain evidence="5">DSM 14600</strain>
    </source>
</reference>
<dbReference type="HOGENOM" id="CLU_009289_1_0_9"/>
<gene>
    <name evidence="5" type="ORF">GCWU000342_01212</name>
</gene>
<organism evidence="5 6">
    <name type="scientific">Shuttleworthella satelles DSM 14600</name>
    <dbReference type="NCBI Taxonomy" id="626523"/>
    <lineage>
        <taxon>Bacteria</taxon>
        <taxon>Bacillati</taxon>
        <taxon>Bacillota</taxon>
        <taxon>Clostridia</taxon>
        <taxon>Lachnospirales</taxon>
        <taxon>Lachnospiraceae</taxon>
        <taxon>Shuttleworthella</taxon>
    </lineage>
</organism>
<evidence type="ECO:0000256" key="2">
    <source>
        <dbReference type="SAM" id="Phobius"/>
    </source>
</evidence>
<feature type="region of interest" description="Disordered" evidence="1">
    <location>
        <begin position="1"/>
        <end position="73"/>
    </location>
</feature>
<keyword evidence="2" id="KW-0472">Membrane</keyword>
<dbReference type="GO" id="GO:0071972">
    <property type="term" value="F:peptidoglycan L,D-transpeptidase activity"/>
    <property type="evidence" value="ECO:0007669"/>
    <property type="project" value="TreeGrafter"/>
</dbReference>
<dbReference type="AlphaFoldDB" id="C4GBB1"/>
<dbReference type="RefSeq" id="WP_006906222.1">
    <property type="nucleotide sequence ID" value="NZ_GG665866.1"/>
</dbReference>
<comment type="caution">
    <text evidence="5">The sequence shown here is derived from an EMBL/GenBank/DDBJ whole genome shotgun (WGS) entry which is preliminary data.</text>
</comment>
<dbReference type="Proteomes" id="UP000003494">
    <property type="component" value="Unassembled WGS sequence"/>
</dbReference>
<dbReference type="Gene3D" id="3.40.710.10">
    <property type="entry name" value="DD-peptidase/beta-lactamase superfamily"/>
    <property type="match status" value="1"/>
</dbReference>
<dbReference type="Gene3D" id="3.90.1310.10">
    <property type="entry name" value="Penicillin-binding protein 2a (Domain 2)"/>
    <property type="match status" value="1"/>
</dbReference>
<dbReference type="PANTHER" id="PTHR30627">
    <property type="entry name" value="PEPTIDOGLYCAN D,D-TRANSPEPTIDASE"/>
    <property type="match status" value="1"/>
</dbReference>
<dbReference type="InterPro" id="IPR001460">
    <property type="entry name" value="PCN-bd_Tpept"/>
</dbReference>
<keyword evidence="2" id="KW-1133">Transmembrane helix</keyword>
<dbReference type="EMBL" id="ACIP02000002">
    <property type="protein sequence ID" value="EEP28404.1"/>
    <property type="molecule type" value="Genomic_DNA"/>
</dbReference>
<dbReference type="SUPFAM" id="SSF56601">
    <property type="entry name" value="beta-lactamase/transpeptidase-like"/>
    <property type="match status" value="1"/>
</dbReference>